<dbReference type="AlphaFoldDB" id="A0AAV9DDE2"/>
<dbReference type="Pfam" id="PF12014">
    <property type="entry name" value="Cyclin_D1_bind"/>
    <property type="match status" value="1"/>
</dbReference>
<name>A0AAV9DDE2_ACOCL</name>
<evidence type="ECO:0000259" key="1">
    <source>
        <dbReference type="PROSITE" id="PS50181"/>
    </source>
</evidence>
<dbReference type="SUPFAM" id="SSF81383">
    <property type="entry name" value="F-box domain"/>
    <property type="match status" value="1"/>
</dbReference>
<evidence type="ECO:0000313" key="3">
    <source>
        <dbReference type="Proteomes" id="UP001180020"/>
    </source>
</evidence>
<dbReference type="PANTHER" id="PTHR31370:SF2">
    <property type="entry name" value="OS08G0105100 PROTEIN"/>
    <property type="match status" value="1"/>
</dbReference>
<dbReference type="InterPro" id="IPR001810">
    <property type="entry name" value="F-box_dom"/>
</dbReference>
<dbReference type="Proteomes" id="UP001180020">
    <property type="component" value="Unassembled WGS sequence"/>
</dbReference>
<organism evidence="2 3">
    <name type="scientific">Acorus calamus</name>
    <name type="common">Sweet flag</name>
    <dbReference type="NCBI Taxonomy" id="4465"/>
    <lineage>
        <taxon>Eukaryota</taxon>
        <taxon>Viridiplantae</taxon>
        <taxon>Streptophyta</taxon>
        <taxon>Embryophyta</taxon>
        <taxon>Tracheophyta</taxon>
        <taxon>Spermatophyta</taxon>
        <taxon>Magnoliopsida</taxon>
        <taxon>Liliopsida</taxon>
        <taxon>Acoraceae</taxon>
        <taxon>Acorus</taxon>
    </lineage>
</organism>
<protein>
    <submittedName>
        <fullName evidence="2">F-box protein</fullName>
    </submittedName>
</protein>
<reference evidence="2" key="1">
    <citation type="journal article" date="2023" name="Nat. Commun.">
        <title>Diploid and tetraploid genomes of Acorus and the evolution of monocots.</title>
        <authorList>
            <person name="Ma L."/>
            <person name="Liu K.W."/>
            <person name="Li Z."/>
            <person name="Hsiao Y.Y."/>
            <person name="Qi Y."/>
            <person name="Fu T."/>
            <person name="Tang G.D."/>
            <person name="Zhang D."/>
            <person name="Sun W.H."/>
            <person name="Liu D.K."/>
            <person name="Li Y."/>
            <person name="Chen G.Z."/>
            <person name="Liu X.D."/>
            <person name="Liao X.Y."/>
            <person name="Jiang Y.T."/>
            <person name="Yu X."/>
            <person name="Hao Y."/>
            <person name="Huang J."/>
            <person name="Zhao X.W."/>
            <person name="Ke S."/>
            <person name="Chen Y.Y."/>
            <person name="Wu W.L."/>
            <person name="Hsu J.L."/>
            <person name="Lin Y.F."/>
            <person name="Huang M.D."/>
            <person name="Li C.Y."/>
            <person name="Huang L."/>
            <person name="Wang Z.W."/>
            <person name="Zhao X."/>
            <person name="Zhong W.Y."/>
            <person name="Peng D.H."/>
            <person name="Ahmad S."/>
            <person name="Lan S."/>
            <person name="Zhang J.S."/>
            <person name="Tsai W.C."/>
            <person name="Van de Peer Y."/>
            <person name="Liu Z.J."/>
        </authorList>
    </citation>
    <scope>NUCLEOTIDE SEQUENCE</scope>
    <source>
        <strain evidence="2">CP</strain>
    </source>
</reference>
<dbReference type="Gene3D" id="1.20.1280.50">
    <property type="match status" value="1"/>
</dbReference>
<dbReference type="PROSITE" id="PS50181">
    <property type="entry name" value="FBOX"/>
    <property type="match status" value="1"/>
</dbReference>
<gene>
    <name evidence="2" type="ORF">QJS10_CPB13g00763</name>
</gene>
<keyword evidence="3" id="KW-1185">Reference proteome</keyword>
<dbReference type="InterPro" id="IPR036047">
    <property type="entry name" value="F-box-like_dom_sf"/>
</dbReference>
<comment type="caution">
    <text evidence="2">The sequence shown here is derived from an EMBL/GenBank/DDBJ whole genome shotgun (WGS) entry which is preliminary data.</text>
</comment>
<feature type="domain" description="F-box" evidence="1">
    <location>
        <begin position="7"/>
        <end position="54"/>
    </location>
</feature>
<accession>A0AAV9DDE2</accession>
<sequence>MASTSGEDLLLLLPDDVLSRISSLLRPPDLINLLLTCRSLNLSLSSSDQIWYPQCSLFTSSSNLLQWRSRVSSYKSLCRFLSSLSPLVGCLWVHQNPEPGNTVHVSWGSGSTPSVLARRIIPQEIAASGGGDPLLWSPVFEVLLSDDGSTTDFVLYGSDGGEECLYPGALGEVRRDCNVLSLDVAVFVGGEAAGAEAEAEGAFGRLAFSDRQRLLELVADRVKARDFRGGRVVVGTDSIDPGEVRPVRGDETGHGGGSLWKAKFGGYFKQGLKHILGGGGVGRANSGLGAPSSSKRLRLHEFLASGDAIGLRLQTMQMKVSTYRAWPNMHGNRFALYKLALHGPSVGREYAGLWGASFGWSCGGGEEKPWKAQFLLLLSYEEEEEVVEVAEGRRCWLIATKILEGTHYVLHPNGSAMFTVRVDEPSKENFPLDSGEAKCAFNGEGIANGYGFRYPGSKPGSLFVMQNGLLAFVWKESRIVLTLQRLKDIDELLEKGERVPPLSPVFNFAYITKSYSNVFLGFSRSASSSSSQRHSQLNVFERKAGASYTN</sequence>
<dbReference type="InterPro" id="IPR040275">
    <property type="entry name" value="At5g39450-like"/>
</dbReference>
<evidence type="ECO:0000313" key="2">
    <source>
        <dbReference type="EMBL" id="KAK1299616.1"/>
    </source>
</evidence>
<dbReference type="PANTHER" id="PTHR31370">
    <property type="entry name" value="F-BOX PROTEIN FAMILY-LIKE"/>
    <property type="match status" value="1"/>
</dbReference>
<reference evidence="2" key="2">
    <citation type="submission" date="2023-06" db="EMBL/GenBank/DDBJ databases">
        <authorList>
            <person name="Ma L."/>
            <person name="Liu K.-W."/>
            <person name="Li Z."/>
            <person name="Hsiao Y.-Y."/>
            <person name="Qi Y."/>
            <person name="Fu T."/>
            <person name="Tang G."/>
            <person name="Zhang D."/>
            <person name="Sun W.-H."/>
            <person name="Liu D.-K."/>
            <person name="Li Y."/>
            <person name="Chen G.-Z."/>
            <person name="Liu X.-D."/>
            <person name="Liao X.-Y."/>
            <person name="Jiang Y.-T."/>
            <person name="Yu X."/>
            <person name="Hao Y."/>
            <person name="Huang J."/>
            <person name="Zhao X.-W."/>
            <person name="Ke S."/>
            <person name="Chen Y.-Y."/>
            <person name="Wu W.-L."/>
            <person name="Hsu J.-L."/>
            <person name="Lin Y.-F."/>
            <person name="Huang M.-D."/>
            <person name="Li C.-Y."/>
            <person name="Huang L."/>
            <person name="Wang Z.-W."/>
            <person name="Zhao X."/>
            <person name="Zhong W.-Y."/>
            <person name="Peng D.-H."/>
            <person name="Ahmad S."/>
            <person name="Lan S."/>
            <person name="Zhang J.-S."/>
            <person name="Tsai W.-C."/>
            <person name="Van De Peer Y."/>
            <person name="Liu Z.-J."/>
        </authorList>
    </citation>
    <scope>NUCLEOTIDE SEQUENCE</scope>
    <source>
        <strain evidence="2">CP</strain>
        <tissue evidence="2">Leaves</tissue>
    </source>
</reference>
<dbReference type="EMBL" id="JAUJYO010000013">
    <property type="protein sequence ID" value="KAK1299616.1"/>
    <property type="molecule type" value="Genomic_DNA"/>
</dbReference>
<proteinExistence type="predicted"/>